<dbReference type="CDD" id="cd20736">
    <property type="entry name" value="PoNe_Nuclease"/>
    <property type="match status" value="1"/>
</dbReference>
<dbReference type="HAMAP" id="MF_00048">
    <property type="entry name" value="UPF0102"/>
    <property type="match status" value="1"/>
</dbReference>
<evidence type="ECO:0000313" key="3">
    <source>
        <dbReference type="EMBL" id="MBB3117367.1"/>
    </source>
</evidence>
<comment type="similarity">
    <text evidence="1 2">Belongs to the UPF0102 family.</text>
</comment>
<dbReference type="InterPro" id="IPR011335">
    <property type="entry name" value="Restrct_endonuc-II-like"/>
</dbReference>
<name>A0A7W5FSA1_9BURK</name>
<dbReference type="InterPro" id="IPR003509">
    <property type="entry name" value="UPF0102_YraN-like"/>
</dbReference>
<keyword evidence="3" id="KW-0540">Nuclease</keyword>
<dbReference type="EMBL" id="JACHXD010000001">
    <property type="protein sequence ID" value="MBB3117367.1"/>
    <property type="molecule type" value="Genomic_DNA"/>
</dbReference>
<dbReference type="Proteomes" id="UP000541535">
    <property type="component" value="Unassembled WGS sequence"/>
</dbReference>
<dbReference type="NCBIfam" id="NF009150">
    <property type="entry name" value="PRK12497.1-3"/>
    <property type="match status" value="1"/>
</dbReference>
<evidence type="ECO:0000313" key="4">
    <source>
        <dbReference type="Proteomes" id="UP000541535"/>
    </source>
</evidence>
<dbReference type="NCBIfam" id="TIGR00252">
    <property type="entry name" value="YraN family protein"/>
    <property type="match status" value="1"/>
</dbReference>
<dbReference type="Gene3D" id="3.40.1350.10">
    <property type="match status" value="1"/>
</dbReference>
<proteinExistence type="inferred from homology"/>
<dbReference type="SUPFAM" id="SSF52980">
    <property type="entry name" value="Restriction endonuclease-like"/>
    <property type="match status" value="1"/>
</dbReference>
<dbReference type="PANTHER" id="PTHR34039">
    <property type="entry name" value="UPF0102 PROTEIN YRAN"/>
    <property type="match status" value="1"/>
</dbReference>
<accession>A0A7W5FSA1</accession>
<keyword evidence="4" id="KW-1185">Reference proteome</keyword>
<evidence type="ECO:0000256" key="1">
    <source>
        <dbReference type="ARBA" id="ARBA00006738"/>
    </source>
</evidence>
<sequence length="116" mass="13075">MARTSQQLTGQASEDAALEHLLGQGLQLVERNFRCKVGELDLIMRDGAVLVFVEVRRRASKRFGGAAASITPAKQRRLIRAAQFYLLRYQPLPPCRFDVIAIDGGQLVWLRHVLEM</sequence>
<gene>
    <name evidence="3" type="ORF">FHS03_000386</name>
</gene>
<keyword evidence="3" id="KW-0378">Hydrolase</keyword>
<dbReference type="RefSeq" id="WP_183439324.1">
    <property type="nucleotide sequence ID" value="NZ_JACHXD010000001.1"/>
</dbReference>
<keyword evidence="3" id="KW-0255">Endonuclease</keyword>
<dbReference type="GO" id="GO:0003676">
    <property type="term" value="F:nucleic acid binding"/>
    <property type="evidence" value="ECO:0007669"/>
    <property type="project" value="InterPro"/>
</dbReference>
<dbReference type="PANTHER" id="PTHR34039:SF1">
    <property type="entry name" value="UPF0102 PROTEIN YRAN"/>
    <property type="match status" value="1"/>
</dbReference>
<dbReference type="GO" id="GO:0004519">
    <property type="term" value="F:endonuclease activity"/>
    <property type="evidence" value="ECO:0007669"/>
    <property type="project" value="UniProtKB-KW"/>
</dbReference>
<organism evidence="3 4">
    <name type="scientific">Pseudoduganella violacea</name>
    <dbReference type="NCBI Taxonomy" id="1715466"/>
    <lineage>
        <taxon>Bacteria</taxon>
        <taxon>Pseudomonadati</taxon>
        <taxon>Pseudomonadota</taxon>
        <taxon>Betaproteobacteria</taxon>
        <taxon>Burkholderiales</taxon>
        <taxon>Oxalobacteraceae</taxon>
        <taxon>Telluria group</taxon>
        <taxon>Pseudoduganella</taxon>
    </lineage>
</organism>
<comment type="caution">
    <text evidence="3">The sequence shown here is derived from an EMBL/GenBank/DDBJ whole genome shotgun (WGS) entry which is preliminary data.</text>
</comment>
<reference evidence="3 4" key="1">
    <citation type="submission" date="2020-08" db="EMBL/GenBank/DDBJ databases">
        <title>Genomic Encyclopedia of Type Strains, Phase III (KMG-III): the genomes of soil and plant-associated and newly described type strains.</title>
        <authorList>
            <person name="Whitman W."/>
        </authorList>
    </citation>
    <scope>NUCLEOTIDE SEQUENCE [LARGE SCALE GENOMIC DNA]</scope>
    <source>
        <strain evidence="3 4">CECT 8897</strain>
    </source>
</reference>
<evidence type="ECO:0000256" key="2">
    <source>
        <dbReference type="HAMAP-Rule" id="MF_00048"/>
    </source>
</evidence>
<dbReference type="InterPro" id="IPR011856">
    <property type="entry name" value="tRNA_endonuc-like_dom_sf"/>
</dbReference>
<dbReference type="AlphaFoldDB" id="A0A7W5FSA1"/>
<protein>
    <recommendedName>
        <fullName evidence="2">UPF0102 protein FHS03_000386</fullName>
    </recommendedName>
</protein>
<dbReference type="NCBIfam" id="NF009154">
    <property type="entry name" value="PRK12497.3-3"/>
    <property type="match status" value="1"/>
</dbReference>
<dbReference type="Pfam" id="PF02021">
    <property type="entry name" value="UPF0102"/>
    <property type="match status" value="1"/>
</dbReference>